<feature type="transmembrane region" description="Helical" evidence="1">
    <location>
        <begin position="9"/>
        <end position="29"/>
    </location>
</feature>
<organism evidence="3 4">
    <name type="scientific">Segatella bryantii</name>
    <name type="common">Prevotella bryantii</name>
    <dbReference type="NCBI Taxonomy" id="77095"/>
    <lineage>
        <taxon>Bacteria</taxon>
        <taxon>Pseudomonadati</taxon>
        <taxon>Bacteroidota</taxon>
        <taxon>Bacteroidia</taxon>
        <taxon>Bacteroidales</taxon>
        <taxon>Prevotellaceae</taxon>
        <taxon>Segatella</taxon>
    </lineage>
</organism>
<feature type="transmembrane region" description="Helical" evidence="1">
    <location>
        <begin position="228"/>
        <end position="248"/>
    </location>
</feature>
<gene>
    <name evidence="3" type="ORF">CIK91_05030</name>
</gene>
<dbReference type="Pfam" id="PF01757">
    <property type="entry name" value="Acyl_transf_3"/>
    <property type="match status" value="1"/>
</dbReference>
<feature type="transmembrane region" description="Helical" evidence="1">
    <location>
        <begin position="289"/>
        <end position="314"/>
    </location>
</feature>
<reference evidence="3 4" key="1">
    <citation type="submission" date="2017-08" db="EMBL/GenBank/DDBJ databases">
        <title>Comparative genomics of non-oral Prevotella species.</title>
        <authorList>
            <person name="Accetto T."/>
            <person name="Nograsek B."/>
            <person name="Avgustin G."/>
        </authorList>
    </citation>
    <scope>NUCLEOTIDE SEQUENCE [LARGE SCALE GENOMIC DNA]</scope>
    <source>
        <strain evidence="3 4">TC1-1</strain>
    </source>
</reference>
<name>A0ABX4EI75_SEGBR</name>
<sequence length="330" mass="38728">MPRIHWIDLLRGICMIAILLFHTEMYMVGKAIIPYTMYVTNALIIFYFISGYLIYKKNEFKFIHKLKSIGRTMLIPYLLFTSIIGIVKPYVKGQQIDLLQIGENIALGQASWFIAALIIAELLLCITLWITRGKLSWIFCVALICLILSIAFSERNIDFPWQINNALQAVFFLITGYVYHHYEKKIKDINKPLYNILLLIILIIIKRYEYIHHVNMMISPLQIDLYPLFLLDITICIIVMVNICKAKTSKIIEWTGSHSLVYYFLCGGVPLLVSKYWRHTGLTYGGRYWVILLAFIIVYMITTLLTWTIYTYIYSAIKKKINLKYLFEFY</sequence>
<feature type="transmembrane region" description="Helical" evidence="1">
    <location>
        <begin position="159"/>
        <end position="180"/>
    </location>
</feature>
<evidence type="ECO:0000256" key="1">
    <source>
        <dbReference type="SAM" id="Phobius"/>
    </source>
</evidence>
<feature type="transmembrane region" description="Helical" evidence="1">
    <location>
        <begin position="135"/>
        <end position="153"/>
    </location>
</feature>
<dbReference type="Proteomes" id="UP000216189">
    <property type="component" value="Unassembled WGS sequence"/>
</dbReference>
<dbReference type="InterPro" id="IPR002656">
    <property type="entry name" value="Acyl_transf_3_dom"/>
</dbReference>
<feature type="transmembrane region" description="Helical" evidence="1">
    <location>
        <begin position="260"/>
        <end position="277"/>
    </location>
</feature>
<dbReference type="EMBL" id="NPJF01000026">
    <property type="protein sequence ID" value="OYP55710.1"/>
    <property type="molecule type" value="Genomic_DNA"/>
</dbReference>
<keyword evidence="1" id="KW-1133">Transmembrane helix</keyword>
<evidence type="ECO:0000313" key="3">
    <source>
        <dbReference type="EMBL" id="OYP55710.1"/>
    </source>
</evidence>
<keyword evidence="4" id="KW-1185">Reference proteome</keyword>
<feature type="transmembrane region" description="Helical" evidence="1">
    <location>
        <begin position="111"/>
        <end position="130"/>
    </location>
</feature>
<proteinExistence type="predicted"/>
<evidence type="ECO:0000313" key="4">
    <source>
        <dbReference type="Proteomes" id="UP000216189"/>
    </source>
</evidence>
<dbReference type="GeneID" id="72479088"/>
<evidence type="ECO:0000259" key="2">
    <source>
        <dbReference type="Pfam" id="PF01757"/>
    </source>
</evidence>
<accession>A0ABX4EI75</accession>
<feature type="domain" description="Acyltransferase 3" evidence="2">
    <location>
        <begin position="4"/>
        <end position="310"/>
    </location>
</feature>
<keyword evidence="1" id="KW-0472">Membrane</keyword>
<feature type="transmembrane region" description="Helical" evidence="1">
    <location>
        <begin position="35"/>
        <end position="54"/>
    </location>
</feature>
<keyword evidence="1" id="KW-0812">Transmembrane</keyword>
<protein>
    <recommendedName>
        <fullName evidence="2">Acyltransferase 3 domain-containing protein</fullName>
    </recommendedName>
</protein>
<comment type="caution">
    <text evidence="3">The sequence shown here is derived from an EMBL/GenBank/DDBJ whole genome shotgun (WGS) entry which is preliminary data.</text>
</comment>
<feature type="transmembrane region" description="Helical" evidence="1">
    <location>
        <begin position="192"/>
        <end position="208"/>
    </location>
</feature>
<feature type="transmembrane region" description="Helical" evidence="1">
    <location>
        <begin position="74"/>
        <end position="91"/>
    </location>
</feature>
<dbReference type="RefSeq" id="WP_006282791.1">
    <property type="nucleotide sequence ID" value="NZ_BPTR01000001.1"/>
</dbReference>